<organism evidence="3 4">
    <name type="scientific">Legionella septentrionalis</name>
    <dbReference type="NCBI Taxonomy" id="2498109"/>
    <lineage>
        <taxon>Bacteria</taxon>
        <taxon>Pseudomonadati</taxon>
        <taxon>Pseudomonadota</taxon>
        <taxon>Gammaproteobacteria</taxon>
        <taxon>Legionellales</taxon>
        <taxon>Legionellaceae</taxon>
        <taxon>Legionella</taxon>
    </lineage>
</organism>
<comment type="caution">
    <text evidence="3">The sequence shown here is derived from an EMBL/GenBank/DDBJ whole genome shotgun (WGS) entry which is preliminary data.</text>
</comment>
<keyword evidence="4" id="KW-1185">Reference proteome</keyword>
<evidence type="ECO:0000256" key="1">
    <source>
        <dbReference type="SAM" id="Coils"/>
    </source>
</evidence>
<proteinExistence type="predicted"/>
<accession>A0A3S0V5S6</accession>
<sequence length="511" mass="57269">MADDNMTQTPAEDASNLSATPNGLFINVFLNILCKEDAFANKVAAVQNKITTVNDLVTRLTHARARRQKLINELVHPQRILDGLQRNEEQLIGRKYALDLINEFRTNFNYLFEHAPPIIQEQWQTRLEELENPNVYRNIIDKTQYTLSWISALPAALYRAIVPEETQKNYSVETFDSECKKELKALAEQHLQRMDLCITAAEEDIKQLETELYNAAQLIIPEPLQATTSIEPESLKAEGAIILPPATILPEIEEGAINSAQESSRAEAIPETVLAGNPEILREETTSAAQKPKSPQVSFKEETQIEPPLNFCEEAYEKTIIIQATVEELSDLKNSTHSILGLLKKFEGTYNEILNNKEKIEALSDLKTHVTAFIELHDNFLLQLLNFLAKFISFFRTNLGDKIIEAAAMEQQLETLRQDYTEKVETAVNNISVDASIPPGFKEIFRKEIAAQEATTSSTKLEAQPGRLLFNDLKQRFLLFAPPISLSAESTGSADEIAAEESEAVQGNGIA</sequence>
<reference evidence="3 4" key="1">
    <citation type="submission" date="2018-12" db="EMBL/GenBank/DDBJ databases">
        <title>Legionella sp,whole genome shotgun sequence.</title>
        <authorList>
            <person name="Wu H."/>
        </authorList>
    </citation>
    <scope>NUCLEOTIDE SEQUENCE [LARGE SCALE GENOMIC DNA]</scope>
    <source>
        <strain evidence="4">km714</strain>
    </source>
</reference>
<gene>
    <name evidence="3" type="ORF">EKM59_04255</name>
</gene>
<dbReference type="Proteomes" id="UP000288012">
    <property type="component" value="Unassembled WGS sequence"/>
</dbReference>
<keyword evidence="1" id="KW-0175">Coiled coil</keyword>
<evidence type="ECO:0000256" key="2">
    <source>
        <dbReference type="SAM" id="MobiDB-lite"/>
    </source>
</evidence>
<dbReference type="RefSeq" id="WP_126953065.1">
    <property type="nucleotide sequence ID" value="NZ_RZGR01000009.1"/>
</dbReference>
<feature type="coiled-coil region" evidence="1">
    <location>
        <begin position="191"/>
        <end position="218"/>
    </location>
</feature>
<dbReference type="AlphaFoldDB" id="A0A3S0V5S6"/>
<name>A0A3S0V5S6_9GAMM</name>
<protein>
    <submittedName>
        <fullName evidence="3">Uncharacterized protein</fullName>
    </submittedName>
</protein>
<evidence type="ECO:0000313" key="3">
    <source>
        <dbReference type="EMBL" id="RUQ89015.1"/>
    </source>
</evidence>
<evidence type="ECO:0000313" key="4">
    <source>
        <dbReference type="Proteomes" id="UP000288012"/>
    </source>
</evidence>
<feature type="region of interest" description="Disordered" evidence="2">
    <location>
        <begin position="491"/>
        <end position="511"/>
    </location>
</feature>
<dbReference type="EMBL" id="RZGR01000009">
    <property type="protein sequence ID" value="RUQ89015.1"/>
    <property type="molecule type" value="Genomic_DNA"/>
</dbReference>
<feature type="coiled-coil region" evidence="1">
    <location>
        <begin position="399"/>
        <end position="430"/>
    </location>
</feature>